<gene>
    <name evidence="1" type="ORF">MAL03_18525</name>
</gene>
<accession>A0AAE9GJR4</accession>
<evidence type="ECO:0000313" key="1">
    <source>
        <dbReference type="EMBL" id="UOG58659.1"/>
    </source>
</evidence>
<protein>
    <submittedName>
        <fullName evidence="1">Uncharacterized protein</fullName>
    </submittedName>
</protein>
<name>A0AAE9GJR4_9LEPT</name>
<sequence>MLLGYRRGIYRLGTPGSPNFFRESLSIPGDTPPEGQACNKTQNTIHVASLCRRFWVYTSNDGDGFAVDCNNMR</sequence>
<reference evidence="1" key="1">
    <citation type="submission" date="2022-02" db="EMBL/GenBank/DDBJ databases">
        <title>The genetically variable rfb locus in Leptospira is a mobile cassette and a molecular signature of serovar identity.</title>
        <authorList>
            <person name="Nieves C."/>
            <person name="Vincent A.T."/>
            <person name="Zarantonelli L."/>
            <person name="Picardeau M."/>
            <person name="Veyrier F.J."/>
            <person name="Buschiazzo A."/>
        </authorList>
    </citation>
    <scope>NUCLEOTIDE SEQUENCE</scope>
    <source>
        <strain evidence="1">IP1512017</strain>
    </source>
</reference>
<dbReference type="AlphaFoldDB" id="A0AAE9GJR4"/>
<dbReference type="Proteomes" id="UP000829829">
    <property type="component" value="Chromosome 2"/>
</dbReference>
<organism evidence="1 2">
    <name type="scientific">Leptospira noguchii</name>
    <dbReference type="NCBI Taxonomy" id="28182"/>
    <lineage>
        <taxon>Bacteria</taxon>
        <taxon>Pseudomonadati</taxon>
        <taxon>Spirochaetota</taxon>
        <taxon>Spirochaetia</taxon>
        <taxon>Leptospirales</taxon>
        <taxon>Leptospiraceae</taxon>
        <taxon>Leptospira</taxon>
    </lineage>
</organism>
<proteinExistence type="predicted"/>
<dbReference type="EMBL" id="CP091958">
    <property type="protein sequence ID" value="UOG58659.1"/>
    <property type="molecule type" value="Genomic_DNA"/>
</dbReference>
<evidence type="ECO:0000313" key="2">
    <source>
        <dbReference type="Proteomes" id="UP000829829"/>
    </source>
</evidence>
<dbReference type="RefSeq" id="WP_243807130.1">
    <property type="nucleotide sequence ID" value="NZ_CP091953.1"/>
</dbReference>